<feature type="transmembrane region" description="Helical" evidence="1">
    <location>
        <begin position="85"/>
        <end position="106"/>
    </location>
</feature>
<keyword evidence="1" id="KW-0472">Membrane</keyword>
<dbReference type="Proteomes" id="UP001428817">
    <property type="component" value="Unassembled WGS sequence"/>
</dbReference>
<dbReference type="InterPro" id="IPR013901">
    <property type="entry name" value="Anthrone_oxy"/>
</dbReference>
<feature type="transmembrane region" description="Helical" evidence="1">
    <location>
        <begin position="143"/>
        <end position="161"/>
    </location>
</feature>
<sequence>MINVLSCIALVLATLAAGLLAGLFYSFSVSVMPGLARSEDRTFVQTMQQINIAIINPLFFFSFMGTPVLVGLAAVLHLGSDRRPVLVPLLLAFVAALGTLIITMALNVPLNNALDRAGHDLDRISDLAGVRKRFEGPWVRWNHIRTVTSTAALAFMAWALVEYGQL</sequence>
<accession>A0ABP9QL62</accession>
<evidence type="ECO:0000256" key="1">
    <source>
        <dbReference type="SAM" id="Phobius"/>
    </source>
</evidence>
<evidence type="ECO:0008006" key="4">
    <source>
        <dbReference type="Google" id="ProtNLM"/>
    </source>
</evidence>
<name>A0ABP9QL62_9PSEU</name>
<feature type="transmembrane region" description="Helical" evidence="1">
    <location>
        <begin position="54"/>
        <end position="78"/>
    </location>
</feature>
<keyword evidence="1" id="KW-0812">Transmembrane</keyword>
<dbReference type="Pfam" id="PF08592">
    <property type="entry name" value="Anthrone_oxy"/>
    <property type="match status" value="1"/>
</dbReference>
<evidence type="ECO:0000313" key="2">
    <source>
        <dbReference type="EMBL" id="GAA5163718.1"/>
    </source>
</evidence>
<dbReference type="EMBL" id="BAABJP010000030">
    <property type="protein sequence ID" value="GAA5163718.1"/>
    <property type="molecule type" value="Genomic_DNA"/>
</dbReference>
<keyword evidence="1" id="KW-1133">Transmembrane helix</keyword>
<dbReference type="RefSeq" id="WP_185062221.1">
    <property type="nucleotide sequence ID" value="NZ_BAABJP010000030.1"/>
</dbReference>
<gene>
    <name evidence="2" type="ORF">GCM10023321_50970</name>
</gene>
<protein>
    <recommendedName>
        <fullName evidence="4">DUF1772 domain-containing protein</fullName>
    </recommendedName>
</protein>
<evidence type="ECO:0000313" key="3">
    <source>
        <dbReference type="Proteomes" id="UP001428817"/>
    </source>
</evidence>
<keyword evidence="3" id="KW-1185">Reference proteome</keyword>
<comment type="caution">
    <text evidence="2">The sequence shown here is derived from an EMBL/GenBank/DDBJ whole genome shotgun (WGS) entry which is preliminary data.</text>
</comment>
<organism evidence="2 3">
    <name type="scientific">Pseudonocardia eucalypti</name>
    <dbReference type="NCBI Taxonomy" id="648755"/>
    <lineage>
        <taxon>Bacteria</taxon>
        <taxon>Bacillati</taxon>
        <taxon>Actinomycetota</taxon>
        <taxon>Actinomycetes</taxon>
        <taxon>Pseudonocardiales</taxon>
        <taxon>Pseudonocardiaceae</taxon>
        <taxon>Pseudonocardia</taxon>
    </lineage>
</organism>
<proteinExistence type="predicted"/>
<reference evidence="3" key="1">
    <citation type="journal article" date="2019" name="Int. J. Syst. Evol. Microbiol.">
        <title>The Global Catalogue of Microorganisms (GCM) 10K type strain sequencing project: providing services to taxonomists for standard genome sequencing and annotation.</title>
        <authorList>
            <consortium name="The Broad Institute Genomics Platform"/>
            <consortium name="The Broad Institute Genome Sequencing Center for Infectious Disease"/>
            <person name="Wu L."/>
            <person name="Ma J."/>
        </authorList>
    </citation>
    <scope>NUCLEOTIDE SEQUENCE [LARGE SCALE GENOMIC DNA]</scope>
    <source>
        <strain evidence="3">JCM 18303</strain>
    </source>
</reference>